<dbReference type="PANTHER" id="PTHR33546:SF1">
    <property type="entry name" value="LARGE, MULTIFUNCTIONAL SECRETED PROTEIN"/>
    <property type="match status" value="1"/>
</dbReference>
<accession>A0A934RMB7</accession>
<dbReference type="Gene3D" id="2.120.10.30">
    <property type="entry name" value="TolB, C-terminal domain"/>
    <property type="match status" value="1"/>
</dbReference>
<dbReference type="InterPro" id="IPR055557">
    <property type="entry name" value="DUF7133"/>
</dbReference>
<dbReference type="PROSITE" id="PS51007">
    <property type="entry name" value="CYTC"/>
    <property type="match status" value="1"/>
</dbReference>
<dbReference type="PANTHER" id="PTHR33546">
    <property type="entry name" value="LARGE, MULTIFUNCTIONAL SECRETED PROTEIN-RELATED"/>
    <property type="match status" value="1"/>
</dbReference>
<dbReference type="InterPro" id="IPR011989">
    <property type="entry name" value="ARM-like"/>
</dbReference>
<feature type="domain" description="Cytochrome c" evidence="5">
    <location>
        <begin position="896"/>
        <end position="1031"/>
    </location>
</feature>
<evidence type="ECO:0000256" key="2">
    <source>
        <dbReference type="ARBA" id="ARBA00022723"/>
    </source>
</evidence>
<organism evidence="6 7">
    <name type="scientific">Roseibacillus ishigakijimensis</name>
    <dbReference type="NCBI Taxonomy" id="454146"/>
    <lineage>
        <taxon>Bacteria</taxon>
        <taxon>Pseudomonadati</taxon>
        <taxon>Verrucomicrobiota</taxon>
        <taxon>Verrucomicrobiia</taxon>
        <taxon>Verrucomicrobiales</taxon>
        <taxon>Verrucomicrobiaceae</taxon>
        <taxon>Roseibacillus</taxon>
    </lineage>
</organism>
<dbReference type="Pfam" id="PF00034">
    <property type="entry name" value="Cytochrom_C"/>
    <property type="match status" value="1"/>
</dbReference>
<evidence type="ECO:0000313" key="7">
    <source>
        <dbReference type="Proteomes" id="UP000604083"/>
    </source>
</evidence>
<dbReference type="SUPFAM" id="SSF50952">
    <property type="entry name" value="Soluble quinoprotein glucose dehydrogenase"/>
    <property type="match status" value="1"/>
</dbReference>
<gene>
    <name evidence="6" type="ORF">JIN78_10110</name>
</gene>
<sequence length="1033" mass="112852">MKTFPVLPLLVMTAPWLPAAPDEKKTPPVPPAEMLVEGFELTVFAEPFEAEYPAAISVAPEGTVYVSVDPDGSLGKKFSGRVVACRDEDGDGRADKFWDYIPEVESPRGGHWVDGKFYLIHPPYLSVFWDEDGDGVAEKSQKLVDGLGASAQESRGGDHTTNGVRMGIDGWLYIAVGDFGMSSSTGTDGRVVTLHGGGVARVRPDGSELEMFSEYTRNQYDVAISPRLDLFARDNTNDGKGWNIRVHHHTNLANHGYPRLYKNFADEAVKPLLDLGGGSGTGGLFLDEPGFPAGYRGSFFTCDWTTGKVYRHELTPLEATFQASEKEWMNLNRAVDIDVDGESRLYTADWRGGRFDFAGQNVPVGQIQRIVPKGYQAEPWPQLRDLSSEELVAQLATESAVRRLEAQQILLRRGGESAVSKALRALMQDQEAPLNGRIAAIFTFKQLYQAAANEALVSLLEDAGVREFALRAAADRRGQVAELTRRQYGELLNDENPRVRLQAAIAIERAGRTDLASTLIRAAAESFTALSGLEGQDDYRFPHTAVEVLADLEAVSACLAAVENPETRGVALAALKRLPRLEAVAGLEEIAAQAGSDHELRLAVLEVLARLVHREGEWDQQAWWGTRPDDRGPYFAPTRWEGSDRALRAVEKTFQALRKDDQEEGLSLLAVNRLDVTKLDLGAQDPVLFAIGAQDSSKAQLELLQKAALDADRKWEQRLASYRAINRSSQKEALLQRIEVLAGWANEEGLEEIARREINEFINSPALILELGRLKQIGQRERPEVSKIAWQAILSFSRSPLIKDRFRENALKIALANPKALGYFHALEEMKLEGFEGPIADAMDGDNRALIEAATAARKAIEEAVAAKKSQGGSELVATLPADEVTALVMAAAGQGDLALGEKLFTQQACASCHAVSLDEVQKGPYLGSAGSKFTRDYLIESILAPEATVAQGFRTQMITTKDGGVHLGFITREEDGEVDIRNIGGVVTTLQAEAITKREEQASSMMPPGLGSSLSVADFNSLIDYLASLKEG</sequence>
<reference evidence="6" key="1">
    <citation type="submission" date="2021-01" db="EMBL/GenBank/DDBJ databases">
        <title>Modified the classification status of verrucomicrobia.</title>
        <authorList>
            <person name="Feng X."/>
        </authorList>
    </citation>
    <scope>NUCLEOTIDE SEQUENCE</scope>
    <source>
        <strain evidence="6">KCTC 12986</strain>
    </source>
</reference>
<dbReference type="InterPro" id="IPR036909">
    <property type="entry name" value="Cyt_c-like_dom_sf"/>
</dbReference>
<evidence type="ECO:0000256" key="3">
    <source>
        <dbReference type="ARBA" id="ARBA00023004"/>
    </source>
</evidence>
<dbReference type="SUPFAM" id="SSF48371">
    <property type="entry name" value="ARM repeat"/>
    <property type="match status" value="2"/>
</dbReference>
<dbReference type="SUPFAM" id="SSF46626">
    <property type="entry name" value="Cytochrome c"/>
    <property type="match status" value="1"/>
</dbReference>
<dbReference type="Gene3D" id="1.25.10.10">
    <property type="entry name" value="Leucine-rich Repeat Variant"/>
    <property type="match status" value="1"/>
</dbReference>
<protein>
    <submittedName>
        <fullName evidence="6">C-type cytochrome</fullName>
    </submittedName>
</protein>
<dbReference type="InterPro" id="IPR009056">
    <property type="entry name" value="Cyt_c-like_dom"/>
</dbReference>
<keyword evidence="1 4" id="KW-0349">Heme</keyword>
<dbReference type="GO" id="GO:0046872">
    <property type="term" value="F:metal ion binding"/>
    <property type="evidence" value="ECO:0007669"/>
    <property type="project" value="UniProtKB-KW"/>
</dbReference>
<keyword evidence="3 4" id="KW-0408">Iron</keyword>
<dbReference type="InterPro" id="IPR013427">
    <property type="entry name" value="Haem-bd_dom_put"/>
</dbReference>
<dbReference type="AlphaFoldDB" id="A0A934RMB7"/>
<evidence type="ECO:0000256" key="1">
    <source>
        <dbReference type="ARBA" id="ARBA00022617"/>
    </source>
</evidence>
<dbReference type="InterPro" id="IPR016024">
    <property type="entry name" value="ARM-type_fold"/>
</dbReference>
<keyword evidence="7" id="KW-1185">Reference proteome</keyword>
<dbReference type="Proteomes" id="UP000604083">
    <property type="component" value="Unassembled WGS sequence"/>
</dbReference>
<dbReference type="Gene3D" id="1.10.760.10">
    <property type="entry name" value="Cytochrome c-like domain"/>
    <property type="match status" value="1"/>
</dbReference>
<dbReference type="GO" id="GO:0009055">
    <property type="term" value="F:electron transfer activity"/>
    <property type="evidence" value="ECO:0007669"/>
    <property type="project" value="InterPro"/>
</dbReference>
<evidence type="ECO:0000259" key="5">
    <source>
        <dbReference type="PROSITE" id="PS51007"/>
    </source>
</evidence>
<dbReference type="InterPro" id="IPR011041">
    <property type="entry name" value="Quinoprot_gluc/sorb_DH_b-prop"/>
</dbReference>
<dbReference type="InterPro" id="IPR011042">
    <property type="entry name" value="6-blade_b-propeller_TolB-like"/>
</dbReference>
<name>A0A934RMB7_9BACT</name>
<evidence type="ECO:0000313" key="6">
    <source>
        <dbReference type="EMBL" id="MBK1834412.1"/>
    </source>
</evidence>
<dbReference type="Pfam" id="PF23500">
    <property type="entry name" value="DUF7133"/>
    <property type="match status" value="1"/>
</dbReference>
<dbReference type="NCBIfam" id="TIGR02603">
    <property type="entry name" value="CxxCH_TIGR02603"/>
    <property type="match status" value="1"/>
</dbReference>
<dbReference type="GO" id="GO:0020037">
    <property type="term" value="F:heme binding"/>
    <property type="evidence" value="ECO:0007669"/>
    <property type="project" value="InterPro"/>
</dbReference>
<comment type="caution">
    <text evidence="6">The sequence shown here is derived from an EMBL/GenBank/DDBJ whole genome shotgun (WGS) entry which is preliminary data.</text>
</comment>
<proteinExistence type="predicted"/>
<dbReference type="EMBL" id="JAENIO010000023">
    <property type="protein sequence ID" value="MBK1834412.1"/>
    <property type="molecule type" value="Genomic_DNA"/>
</dbReference>
<keyword evidence="2 4" id="KW-0479">Metal-binding</keyword>
<dbReference type="RefSeq" id="WP_200391847.1">
    <property type="nucleotide sequence ID" value="NZ_JAENIO010000023.1"/>
</dbReference>
<evidence type="ECO:0000256" key="4">
    <source>
        <dbReference type="PROSITE-ProRule" id="PRU00433"/>
    </source>
</evidence>